<feature type="binding site" evidence="6">
    <location>
        <position position="43"/>
    </location>
    <ligand>
        <name>ATP</name>
        <dbReference type="ChEBI" id="CHEBI:30616"/>
    </ligand>
</feature>
<keyword evidence="1" id="KW-0808">Transferase</keyword>
<gene>
    <name evidence="9" type="ORF">ACFQRF_19355</name>
</gene>
<evidence type="ECO:0000313" key="9">
    <source>
        <dbReference type="EMBL" id="MFC7329896.1"/>
    </source>
</evidence>
<dbReference type="RefSeq" id="WP_379872541.1">
    <property type="nucleotide sequence ID" value="NZ_JBHTBH010000009.1"/>
</dbReference>
<evidence type="ECO:0000256" key="2">
    <source>
        <dbReference type="ARBA" id="ARBA00022741"/>
    </source>
</evidence>
<dbReference type="InterPro" id="IPR001680">
    <property type="entry name" value="WD40_rpt"/>
</dbReference>
<dbReference type="Gene3D" id="3.30.200.20">
    <property type="entry name" value="Phosphorylase Kinase, domain 1"/>
    <property type="match status" value="1"/>
</dbReference>
<dbReference type="InterPro" id="IPR017441">
    <property type="entry name" value="Protein_kinase_ATP_BS"/>
</dbReference>
<sequence length="699" mass="72355">MRPLSPSDPSTIGPYRLLGALGEGGMGRVYLGRSRGGMLVAVKVVRDDIADQAEFRARFAREAALARRVSGAFTAPVVDADTDGPRPWLATSYVTGPTLAEAVRRTGPLPDPVFRRTAAGLVEALASVHRAGLLHRDLKPGNIILSADGPRIIDFGIARALEGTVLTRTGEGLGTPGFMAPEQALGTEVTDRTDVFALGAVLAFAAAGPPGPFGAGSAASVLYRVARGEPDLSGVPERYQALIRPCLHKAPAQRPDLDSLLDAVHALAPADPDPEPAPAHPAGAGIGALIADHERQIADLGRNTPPAAARPGRRRGMWTMAGAGLAAVALLAAGGIAVLARDDTPPDAEATAPTVPPAPTDEPGEALPMPTFTETGTLPLINEGVQGRVAYVDDLRFAPDGDVLLVAESTVGPSDGRSAVRVVDPATGRATYQLAPDPGTQAFDGMGFTPDGLLGVVWKRPSLGPNDSRIVYYDAGDIAGGAPESGRARLESSLFALSDFHPDRGVALIDSNRGGPRLMDQEGRPVTGALPITSGHFSPDGDVLVGPDDGTSVLVWPVDDVLSAEGPPAEATVLEHETAVASVAVQPGGTLVATSTGDGDGQVTLWDRESGERIHDLDVGGGPHLIGFHPDGRILFLRGVDGVLRLYDVSARAGIGAIDGPAVTGETETSFDRFAVSPDGAYLAVHDVENDAVRVWEVR</sequence>
<evidence type="ECO:0000256" key="1">
    <source>
        <dbReference type="ARBA" id="ARBA00022679"/>
    </source>
</evidence>
<feature type="region of interest" description="Disordered" evidence="7">
    <location>
        <begin position="342"/>
        <end position="365"/>
    </location>
</feature>
<keyword evidence="2 6" id="KW-0547">Nucleotide-binding</keyword>
<dbReference type="Gene3D" id="2.130.10.10">
    <property type="entry name" value="YVTN repeat-like/Quinoprotein amine dehydrogenase"/>
    <property type="match status" value="2"/>
</dbReference>
<dbReference type="InterPro" id="IPR015943">
    <property type="entry name" value="WD40/YVTN_repeat-like_dom_sf"/>
</dbReference>
<dbReference type="InterPro" id="IPR008271">
    <property type="entry name" value="Ser/Thr_kinase_AS"/>
</dbReference>
<evidence type="ECO:0000256" key="5">
    <source>
        <dbReference type="PROSITE-ProRule" id="PRU00221"/>
    </source>
</evidence>
<evidence type="ECO:0000313" key="10">
    <source>
        <dbReference type="Proteomes" id="UP001596540"/>
    </source>
</evidence>
<keyword evidence="10" id="KW-1185">Reference proteome</keyword>
<evidence type="ECO:0000256" key="4">
    <source>
        <dbReference type="ARBA" id="ARBA00022840"/>
    </source>
</evidence>
<dbReference type="InterPro" id="IPR011044">
    <property type="entry name" value="Quino_amine_DH_bsu"/>
</dbReference>
<dbReference type="Proteomes" id="UP001596540">
    <property type="component" value="Unassembled WGS sequence"/>
</dbReference>
<reference evidence="10" key="1">
    <citation type="journal article" date="2019" name="Int. J. Syst. Evol. Microbiol.">
        <title>The Global Catalogue of Microorganisms (GCM) 10K type strain sequencing project: providing services to taxonomists for standard genome sequencing and annotation.</title>
        <authorList>
            <consortium name="The Broad Institute Genomics Platform"/>
            <consortium name="The Broad Institute Genome Sequencing Center for Infectious Disease"/>
            <person name="Wu L."/>
            <person name="Ma J."/>
        </authorList>
    </citation>
    <scope>NUCLEOTIDE SEQUENCE [LARGE SCALE GENOMIC DNA]</scope>
    <source>
        <strain evidence="10">CGMCC 4.7382</strain>
    </source>
</reference>
<evidence type="ECO:0000259" key="8">
    <source>
        <dbReference type="PROSITE" id="PS50011"/>
    </source>
</evidence>
<dbReference type="SMART" id="SM00220">
    <property type="entry name" value="S_TKc"/>
    <property type="match status" value="1"/>
</dbReference>
<dbReference type="EMBL" id="JBHTBH010000009">
    <property type="protein sequence ID" value="MFC7329896.1"/>
    <property type="molecule type" value="Genomic_DNA"/>
</dbReference>
<dbReference type="SUPFAM" id="SSF50969">
    <property type="entry name" value="YVTN repeat-like/Quinoprotein amine dehydrogenase"/>
    <property type="match status" value="1"/>
</dbReference>
<dbReference type="PROSITE" id="PS00108">
    <property type="entry name" value="PROTEIN_KINASE_ST"/>
    <property type="match status" value="1"/>
</dbReference>
<dbReference type="PROSITE" id="PS00107">
    <property type="entry name" value="PROTEIN_KINASE_ATP"/>
    <property type="match status" value="1"/>
</dbReference>
<dbReference type="GO" id="GO:0004674">
    <property type="term" value="F:protein serine/threonine kinase activity"/>
    <property type="evidence" value="ECO:0007669"/>
    <property type="project" value="UniProtKB-KW"/>
</dbReference>
<keyword evidence="4 6" id="KW-0067">ATP-binding</keyword>
<dbReference type="InterPro" id="IPR011009">
    <property type="entry name" value="Kinase-like_dom_sf"/>
</dbReference>
<dbReference type="SUPFAM" id="SSF56112">
    <property type="entry name" value="Protein kinase-like (PK-like)"/>
    <property type="match status" value="1"/>
</dbReference>
<feature type="repeat" description="WD" evidence="5">
    <location>
        <begin position="573"/>
        <end position="616"/>
    </location>
</feature>
<dbReference type="Gene3D" id="1.10.510.10">
    <property type="entry name" value="Transferase(Phosphotransferase) domain 1"/>
    <property type="match status" value="1"/>
</dbReference>
<protein>
    <submittedName>
        <fullName evidence="9">WD40 repeat domain-containing serine/threonine protein kinase</fullName>
    </submittedName>
</protein>
<dbReference type="PROSITE" id="PS50082">
    <property type="entry name" value="WD_REPEATS_2"/>
    <property type="match status" value="1"/>
</dbReference>
<dbReference type="SMART" id="SM00320">
    <property type="entry name" value="WD40"/>
    <property type="match status" value="2"/>
</dbReference>
<organism evidence="9 10">
    <name type="scientific">Marinactinospora rubrisoli</name>
    <dbReference type="NCBI Taxonomy" id="2715399"/>
    <lineage>
        <taxon>Bacteria</taxon>
        <taxon>Bacillati</taxon>
        <taxon>Actinomycetota</taxon>
        <taxon>Actinomycetes</taxon>
        <taxon>Streptosporangiales</taxon>
        <taxon>Nocardiopsidaceae</taxon>
        <taxon>Marinactinospora</taxon>
    </lineage>
</organism>
<feature type="domain" description="Protein kinase" evidence="8">
    <location>
        <begin position="15"/>
        <end position="268"/>
    </location>
</feature>
<dbReference type="CDD" id="cd14014">
    <property type="entry name" value="STKc_PknB_like"/>
    <property type="match status" value="1"/>
</dbReference>
<keyword evidence="9" id="KW-0723">Serine/threonine-protein kinase</keyword>
<evidence type="ECO:0000256" key="6">
    <source>
        <dbReference type="PROSITE-ProRule" id="PRU10141"/>
    </source>
</evidence>
<evidence type="ECO:0000256" key="3">
    <source>
        <dbReference type="ARBA" id="ARBA00022777"/>
    </source>
</evidence>
<keyword evidence="5" id="KW-0853">WD repeat</keyword>
<proteinExistence type="predicted"/>
<dbReference type="Pfam" id="PF00069">
    <property type="entry name" value="Pkinase"/>
    <property type="match status" value="1"/>
</dbReference>
<dbReference type="Pfam" id="PF00400">
    <property type="entry name" value="WD40"/>
    <property type="match status" value="1"/>
</dbReference>
<accession>A0ABW2KIW9</accession>
<dbReference type="PANTHER" id="PTHR43289:SF34">
    <property type="entry name" value="SERINE_THREONINE-PROTEIN KINASE YBDM-RELATED"/>
    <property type="match status" value="1"/>
</dbReference>
<dbReference type="PROSITE" id="PS50011">
    <property type="entry name" value="PROTEIN_KINASE_DOM"/>
    <property type="match status" value="1"/>
</dbReference>
<evidence type="ECO:0000256" key="7">
    <source>
        <dbReference type="SAM" id="MobiDB-lite"/>
    </source>
</evidence>
<name>A0ABW2KIW9_9ACTN</name>
<dbReference type="PANTHER" id="PTHR43289">
    <property type="entry name" value="MITOGEN-ACTIVATED PROTEIN KINASE KINASE KINASE 20-RELATED"/>
    <property type="match status" value="1"/>
</dbReference>
<keyword evidence="3 9" id="KW-0418">Kinase</keyword>
<comment type="caution">
    <text evidence="9">The sequence shown here is derived from an EMBL/GenBank/DDBJ whole genome shotgun (WGS) entry which is preliminary data.</text>
</comment>
<dbReference type="InterPro" id="IPR000719">
    <property type="entry name" value="Prot_kinase_dom"/>
</dbReference>